<evidence type="ECO:0000313" key="1">
    <source>
        <dbReference type="EMBL" id="KAJ5541695.1"/>
    </source>
</evidence>
<comment type="caution">
    <text evidence="1">The sequence shown here is derived from an EMBL/GenBank/DDBJ whole genome shotgun (WGS) entry which is preliminary data.</text>
</comment>
<dbReference type="Proteomes" id="UP001220324">
    <property type="component" value="Unassembled WGS sequence"/>
</dbReference>
<accession>A0AAD6GH05</accession>
<organism evidence="1 2">
    <name type="scientific">Penicillium frequentans</name>
    <dbReference type="NCBI Taxonomy" id="3151616"/>
    <lineage>
        <taxon>Eukaryota</taxon>
        <taxon>Fungi</taxon>
        <taxon>Dikarya</taxon>
        <taxon>Ascomycota</taxon>
        <taxon>Pezizomycotina</taxon>
        <taxon>Eurotiomycetes</taxon>
        <taxon>Eurotiomycetidae</taxon>
        <taxon>Eurotiales</taxon>
        <taxon>Aspergillaceae</taxon>
        <taxon>Penicillium</taxon>
    </lineage>
</organism>
<protein>
    <submittedName>
        <fullName evidence="1">Uncharacterized protein</fullName>
    </submittedName>
</protein>
<name>A0AAD6GH05_9EURO</name>
<evidence type="ECO:0000313" key="2">
    <source>
        <dbReference type="Proteomes" id="UP001220324"/>
    </source>
</evidence>
<keyword evidence="2" id="KW-1185">Reference proteome</keyword>
<proteinExistence type="predicted"/>
<dbReference type="EMBL" id="JAQIZZ010000005">
    <property type="protein sequence ID" value="KAJ5541695.1"/>
    <property type="molecule type" value="Genomic_DNA"/>
</dbReference>
<dbReference type="AlphaFoldDB" id="A0AAD6GH05"/>
<gene>
    <name evidence="1" type="ORF">N7494_006771</name>
</gene>
<sequence>MARIKNGLKVPNSHWIAQRYRDHANHPAVLMVLRSTNPESLMLPPLPGIAIQVYSTIPLDSDSDYITLCQYLISEAHQNPHVSFEIYAPQPDVFACVEHQRREILHRKHHLPGEGFFPGIAKVAANDNDRLLQGFLIVITSHSFRAAHRRPDYEAESGPLWVNFNRSFPPRAKVDLRSLIDDVGHSGFDPSTIGGDDWDDWNEIYWEREELMVKKCRNMYHQMRELASLLGRSHCDIMNFEFDYGLDEDEGDPSLADQIPALEIIESLERKADSLHHKNFDIQVPSREAVLITSTPTTAAPESDLHYIIHIAFSYEKLGFELMCIAQAFTAAVIDNIPDGKTISFEFFSASQSLGDILASHRDSMNSRPEIAIGAIHQGSRNFPQSRSRRGISNDREPYRTFLVIIDRPDFLTEPGVLFFLTDGNEITDEAMQKIYNLCGPKDERGSYKLYQVWRSAGMAEVALRLAMIPPDGIYPPSFKEGGLARQ</sequence>
<reference evidence="1 2" key="1">
    <citation type="journal article" date="2023" name="IMA Fungus">
        <title>Comparative genomic study of the Penicillium genus elucidates a diverse pangenome and 15 lateral gene transfer events.</title>
        <authorList>
            <person name="Petersen C."/>
            <person name="Sorensen T."/>
            <person name="Nielsen M.R."/>
            <person name="Sondergaard T.E."/>
            <person name="Sorensen J.L."/>
            <person name="Fitzpatrick D.A."/>
            <person name="Frisvad J.C."/>
            <person name="Nielsen K.L."/>
        </authorList>
    </citation>
    <scope>NUCLEOTIDE SEQUENCE [LARGE SCALE GENOMIC DNA]</scope>
    <source>
        <strain evidence="1 2">IBT 35679</strain>
    </source>
</reference>